<organism evidence="1 2">
    <name type="scientific">Mya arenaria</name>
    <name type="common">Soft-shell clam</name>
    <dbReference type="NCBI Taxonomy" id="6604"/>
    <lineage>
        <taxon>Eukaryota</taxon>
        <taxon>Metazoa</taxon>
        <taxon>Spiralia</taxon>
        <taxon>Lophotrochozoa</taxon>
        <taxon>Mollusca</taxon>
        <taxon>Bivalvia</taxon>
        <taxon>Autobranchia</taxon>
        <taxon>Heteroconchia</taxon>
        <taxon>Euheterodonta</taxon>
        <taxon>Imparidentia</taxon>
        <taxon>Neoheterodontei</taxon>
        <taxon>Myida</taxon>
        <taxon>Myoidea</taxon>
        <taxon>Myidae</taxon>
        <taxon>Mya</taxon>
    </lineage>
</organism>
<evidence type="ECO:0000313" key="1">
    <source>
        <dbReference type="EMBL" id="WAR20302.1"/>
    </source>
</evidence>
<keyword evidence="2" id="KW-1185">Reference proteome</keyword>
<protein>
    <submittedName>
        <fullName evidence="1">Uncharacterized protein</fullName>
    </submittedName>
</protein>
<proteinExistence type="predicted"/>
<evidence type="ECO:0000313" key="2">
    <source>
        <dbReference type="Proteomes" id="UP001164746"/>
    </source>
</evidence>
<dbReference type="EMBL" id="CP111022">
    <property type="protein sequence ID" value="WAR20302.1"/>
    <property type="molecule type" value="Genomic_DNA"/>
</dbReference>
<name>A0ABY7FDV3_MYAAR</name>
<dbReference type="Proteomes" id="UP001164746">
    <property type="component" value="Chromosome 11"/>
</dbReference>
<reference evidence="1" key="1">
    <citation type="submission" date="2022-11" db="EMBL/GenBank/DDBJ databases">
        <title>Centuries of genome instability and evolution in soft-shell clam transmissible cancer (bioRxiv).</title>
        <authorList>
            <person name="Hart S.F.M."/>
            <person name="Yonemitsu M.A."/>
            <person name="Giersch R.M."/>
            <person name="Beal B.F."/>
            <person name="Arriagada G."/>
            <person name="Davis B.W."/>
            <person name="Ostrander E.A."/>
            <person name="Goff S.P."/>
            <person name="Metzger M.J."/>
        </authorList>
    </citation>
    <scope>NUCLEOTIDE SEQUENCE</scope>
    <source>
        <strain evidence="1">MELC-2E11</strain>
        <tissue evidence="1">Siphon/mantle</tissue>
    </source>
</reference>
<sequence>MVWTKLENFQCPTCPSGSGQDWVCAEDGSDIFINEKGVMECEDGLHSGNVCNWGWNCGSEYHKGRYYKADYEGFVFAISQALQLTDKMGAQWVADLVRELGRQYGKW</sequence>
<gene>
    <name evidence="1" type="ORF">MAR_002140</name>
</gene>
<accession>A0ABY7FDV3</accession>